<organism evidence="1 2">
    <name type="scientific">Phytophthora fragariaefolia</name>
    <dbReference type="NCBI Taxonomy" id="1490495"/>
    <lineage>
        <taxon>Eukaryota</taxon>
        <taxon>Sar</taxon>
        <taxon>Stramenopiles</taxon>
        <taxon>Oomycota</taxon>
        <taxon>Peronosporomycetes</taxon>
        <taxon>Peronosporales</taxon>
        <taxon>Peronosporaceae</taxon>
        <taxon>Phytophthora</taxon>
    </lineage>
</organism>
<evidence type="ECO:0000313" key="2">
    <source>
        <dbReference type="Proteomes" id="UP001165121"/>
    </source>
</evidence>
<dbReference type="EMBL" id="BSXT01000847">
    <property type="protein sequence ID" value="GMF35072.1"/>
    <property type="molecule type" value="Genomic_DNA"/>
</dbReference>
<gene>
    <name evidence="1" type="ORF">Pfra01_000919200</name>
</gene>
<comment type="caution">
    <text evidence="1">The sequence shown here is derived from an EMBL/GenBank/DDBJ whole genome shotgun (WGS) entry which is preliminary data.</text>
</comment>
<keyword evidence="2" id="KW-1185">Reference proteome</keyword>
<accession>A0A9W6XB84</accession>
<dbReference type="Proteomes" id="UP001165121">
    <property type="component" value="Unassembled WGS sequence"/>
</dbReference>
<name>A0A9W6XB84_9STRA</name>
<reference evidence="1" key="1">
    <citation type="submission" date="2023-04" db="EMBL/GenBank/DDBJ databases">
        <title>Phytophthora fragariaefolia NBRC 109709.</title>
        <authorList>
            <person name="Ichikawa N."/>
            <person name="Sato H."/>
            <person name="Tonouchi N."/>
        </authorList>
    </citation>
    <scope>NUCLEOTIDE SEQUENCE</scope>
    <source>
        <strain evidence="1">NBRC 109709</strain>
    </source>
</reference>
<proteinExistence type="predicted"/>
<sequence length="289" mass="33208">MKAVVNAKRVKEAIIELFRSTKAEVSEYLADNRENYPNFTIVTDFWTCKVTHNKFLGIRVYLIDKEWKFNSILLGTKQFDPVYSDRVGGIGKPFRMWQTKMLESFGLTISDFYGTTSDSGGDVKLEEQPIASRANLNRLEARFVPHAARPVIPSRVDRRGEVELDRWLDDPIGVLRNDDMTPNESVLEFWQRLEQSGEYRLIPKAVCRSSLAGENIDMCIFLNRNSEFVNLLQCEEIPRGQHQQYVPPSIGFDLDPYIFMDDIDSSILAEFVSSTNLSDLEDEEQKSSQ</sequence>
<dbReference type="OrthoDB" id="115276at2759"/>
<dbReference type="AlphaFoldDB" id="A0A9W6XB84"/>
<evidence type="ECO:0000313" key="1">
    <source>
        <dbReference type="EMBL" id="GMF35072.1"/>
    </source>
</evidence>
<protein>
    <submittedName>
        <fullName evidence="1">Unnamed protein product</fullName>
    </submittedName>
</protein>